<evidence type="ECO:0000313" key="5">
    <source>
        <dbReference type="Proteomes" id="UP000019118"/>
    </source>
</evidence>
<feature type="compositionally biased region" description="Polar residues" evidence="2">
    <location>
        <begin position="36"/>
        <end position="52"/>
    </location>
</feature>
<dbReference type="Pfam" id="PF00644">
    <property type="entry name" value="PARP"/>
    <property type="match status" value="1"/>
</dbReference>
<sequence>MSDAWEEIQAVQRKRNSLRERLEKRKKERRDILGSSLHSCNSSDLASSTSAPGLSKEEVKPKNEDGFEAQLLKVDPELEKELLRHLADVTLQLPMCSFDLVATLKTSASHKQVSNLLQKFATQKLILVKDTVRDGVNTLDVASVEVSKVNAMIAELFDEQQPNVGGTAKRKREEAEAVESLEEERRKKEKKEPKTDILSLLSMPSTKEKETKKIGEEILVLLSKPTAKERSLTERFKSQEYEEPIVGTGIPEIETEGRALCSVKLEERAIKLSQTRPSQQQDQALDFLSTLIQSDVTPNVDVLNELALALGEQPLHTFPVKPYLEKELFETSYDFISYASLFRVNNADFSIVQMKSVHNIFNSLHYRLAKQKYDTVYKEGFTESLLFHGTRQDFVNGICTYNFDRSKIKTHKFGRGISFATQSFYATHYHRDNKRRQDKVMVIAKVLVGRRFEIGSPTMNIPKKMCYTSKNGEQTVIVKYDDHTFLPVAIVHYRGLHLPSRSYRSIFSYFAKMYRM</sequence>
<dbReference type="InterPro" id="IPR051712">
    <property type="entry name" value="ARTD-AVP"/>
</dbReference>
<dbReference type="EC" id="2.4.2.-" evidence="1"/>
<name>A0AAR5QH27_DENPD</name>
<dbReference type="PANTHER" id="PTHR45740">
    <property type="entry name" value="POLY [ADP-RIBOSE] POLYMERASE"/>
    <property type="match status" value="1"/>
</dbReference>
<keyword evidence="1" id="KW-0328">Glycosyltransferase</keyword>
<evidence type="ECO:0000259" key="3">
    <source>
        <dbReference type="PROSITE" id="PS51059"/>
    </source>
</evidence>
<dbReference type="GO" id="GO:1990404">
    <property type="term" value="F:NAD+-protein mono-ADP-ribosyltransferase activity"/>
    <property type="evidence" value="ECO:0007669"/>
    <property type="project" value="TreeGrafter"/>
</dbReference>
<evidence type="ECO:0000256" key="2">
    <source>
        <dbReference type="SAM" id="MobiDB-lite"/>
    </source>
</evidence>
<feature type="compositionally biased region" description="Basic and acidic residues" evidence="2">
    <location>
        <begin position="19"/>
        <end position="32"/>
    </location>
</feature>
<dbReference type="EnsemblMetazoa" id="XM_019916961.1">
    <property type="protein sequence ID" value="XP_019772520.1"/>
    <property type="gene ID" value="LOC109546131"/>
</dbReference>
<organism evidence="4 5">
    <name type="scientific">Dendroctonus ponderosae</name>
    <name type="common">Mountain pine beetle</name>
    <dbReference type="NCBI Taxonomy" id="77166"/>
    <lineage>
        <taxon>Eukaryota</taxon>
        <taxon>Metazoa</taxon>
        <taxon>Ecdysozoa</taxon>
        <taxon>Arthropoda</taxon>
        <taxon>Hexapoda</taxon>
        <taxon>Insecta</taxon>
        <taxon>Pterygota</taxon>
        <taxon>Neoptera</taxon>
        <taxon>Endopterygota</taxon>
        <taxon>Coleoptera</taxon>
        <taxon>Polyphaga</taxon>
        <taxon>Cucujiformia</taxon>
        <taxon>Curculionidae</taxon>
        <taxon>Scolytinae</taxon>
        <taxon>Dendroctonus</taxon>
    </lineage>
</organism>
<dbReference type="GO" id="GO:0005634">
    <property type="term" value="C:nucleus"/>
    <property type="evidence" value="ECO:0007669"/>
    <property type="project" value="TreeGrafter"/>
</dbReference>
<evidence type="ECO:0000256" key="1">
    <source>
        <dbReference type="RuleBase" id="RU362114"/>
    </source>
</evidence>
<protein>
    <recommendedName>
        <fullName evidence="1">Poly [ADP-ribose] polymerase</fullName>
        <shortName evidence="1">PARP</shortName>
        <ecNumber evidence="1">2.4.2.-</ecNumber>
    </recommendedName>
</protein>
<dbReference type="InterPro" id="IPR012317">
    <property type="entry name" value="Poly(ADP-ribose)pol_cat_dom"/>
</dbReference>
<reference evidence="4" key="2">
    <citation type="submission" date="2024-08" db="UniProtKB">
        <authorList>
            <consortium name="EnsemblMetazoa"/>
        </authorList>
    </citation>
    <scope>IDENTIFICATION</scope>
</reference>
<dbReference type="SUPFAM" id="SSF56399">
    <property type="entry name" value="ADP-ribosylation"/>
    <property type="match status" value="1"/>
</dbReference>
<evidence type="ECO:0000313" key="4">
    <source>
        <dbReference type="EnsemblMetazoa" id="XP_019772520.1"/>
    </source>
</evidence>
<dbReference type="GO" id="GO:0003950">
    <property type="term" value="F:NAD+ poly-ADP-ribosyltransferase activity"/>
    <property type="evidence" value="ECO:0007669"/>
    <property type="project" value="UniProtKB-UniRule"/>
</dbReference>
<dbReference type="PANTHER" id="PTHR45740:SF2">
    <property type="entry name" value="POLY [ADP-RIBOSE] POLYMERASE"/>
    <property type="match status" value="1"/>
</dbReference>
<accession>A0AAR5QH27</accession>
<dbReference type="AlphaFoldDB" id="A0AAR5QH27"/>
<reference evidence="5" key="1">
    <citation type="journal article" date="2013" name="Genome Biol.">
        <title>Draft genome of the mountain pine beetle, Dendroctonus ponderosae Hopkins, a major forest pest.</title>
        <authorList>
            <person name="Keeling C.I."/>
            <person name="Yuen M.M."/>
            <person name="Liao N.Y."/>
            <person name="Docking T.R."/>
            <person name="Chan S.K."/>
            <person name="Taylor G.A."/>
            <person name="Palmquist D.L."/>
            <person name="Jackman S.D."/>
            <person name="Nguyen A."/>
            <person name="Li M."/>
            <person name="Henderson H."/>
            <person name="Janes J.K."/>
            <person name="Zhao Y."/>
            <person name="Pandoh P."/>
            <person name="Moore R."/>
            <person name="Sperling F.A."/>
            <person name="Huber D.P."/>
            <person name="Birol I."/>
            <person name="Jones S.J."/>
            <person name="Bohlmann J."/>
        </authorList>
    </citation>
    <scope>NUCLEOTIDE SEQUENCE</scope>
</reference>
<feature type="region of interest" description="Disordered" evidence="2">
    <location>
        <begin position="19"/>
        <end position="62"/>
    </location>
</feature>
<keyword evidence="1" id="KW-0808">Transferase</keyword>
<dbReference type="Proteomes" id="UP000019118">
    <property type="component" value="Unassembled WGS sequence"/>
</dbReference>
<feature type="domain" description="PARP catalytic" evidence="3">
    <location>
        <begin position="312"/>
        <end position="516"/>
    </location>
</feature>
<keyword evidence="5" id="KW-1185">Reference proteome</keyword>
<feature type="region of interest" description="Disordered" evidence="2">
    <location>
        <begin position="164"/>
        <end position="195"/>
    </location>
</feature>
<dbReference type="PROSITE" id="PS51059">
    <property type="entry name" value="PARP_CATALYTIC"/>
    <property type="match status" value="1"/>
</dbReference>
<proteinExistence type="predicted"/>
<dbReference type="Gene3D" id="3.90.228.10">
    <property type="match status" value="1"/>
</dbReference>
<feature type="compositionally biased region" description="Basic and acidic residues" evidence="2">
    <location>
        <begin position="183"/>
        <end position="195"/>
    </location>
</feature>
<keyword evidence="1" id="KW-0520">NAD</keyword>